<name>A0AAN7Y691_ELEMC</name>
<keyword evidence="3" id="KW-1185">Reference proteome</keyword>
<proteinExistence type="predicted"/>
<reference evidence="2 3" key="1">
    <citation type="journal article" date="2023" name="Genes (Basel)">
        <title>Chromosome-Level Genome Assembly and Circadian Gene Repertoire of the Patagonia Blennie Eleginops maclovinus-The Closest Ancestral Proxy of Antarctic Cryonotothenioids.</title>
        <authorList>
            <person name="Cheng C.C."/>
            <person name="Rivera-Colon A.G."/>
            <person name="Minhas B.F."/>
            <person name="Wilson L."/>
            <person name="Rayamajhi N."/>
            <person name="Vargas-Chacoff L."/>
            <person name="Catchen J.M."/>
        </authorList>
    </citation>
    <scope>NUCLEOTIDE SEQUENCE [LARGE SCALE GENOMIC DNA]</scope>
    <source>
        <strain evidence="2">JMC-PN-2008</strain>
    </source>
</reference>
<feature type="region of interest" description="Disordered" evidence="1">
    <location>
        <begin position="65"/>
        <end position="84"/>
    </location>
</feature>
<reference evidence="2 3" key="2">
    <citation type="journal article" date="2023" name="Mol. Biol. Evol.">
        <title>Genomics of Secondarily Temperate Adaptation in the Only Non-Antarctic Icefish.</title>
        <authorList>
            <person name="Rivera-Colon A.G."/>
            <person name="Rayamajhi N."/>
            <person name="Minhas B.F."/>
            <person name="Madrigal G."/>
            <person name="Bilyk K.T."/>
            <person name="Yoon V."/>
            <person name="Hune M."/>
            <person name="Gregory S."/>
            <person name="Cheng C.H.C."/>
            <person name="Catchen J.M."/>
        </authorList>
    </citation>
    <scope>NUCLEOTIDE SEQUENCE [LARGE SCALE GENOMIC DNA]</scope>
    <source>
        <strain evidence="2">JMC-PN-2008</strain>
    </source>
</reference>
<comment type="caution">
    <text evidence="2">The sequence shown here is derived from an EMBL/GenBank/DDBJ whole genome shotgun (WGS) entry which is preliminary data.</text>
</comment>
<sequence length="84" mass="9802">MKNVFRQQLFFLPNVIKSEFNNSQLEKFSCLHNQLWKTEWQFFQGPEPGAVPSEEARGLHSFLGWHHSAPPARKASLTDNKVYK</sequence>
<evidence type="ECO:0000313" key="2">
    <source>
        <dbReference type="EMBL" id="KAK5874370.1"/>
    </source>
</evidence>
<organism evidence="2 3">
    <name type="scientific">Eleginops maclovinus</name>
    <name type="common">Patagonian blennie</name>
    <name type="synonym">Eleginus maclovinus</name>
    <dbReference type="NCBI Taxonomy" id="56733"/>
    <lineage>
        <taxon>Eukaryota</taxon>
        <taxon>Metazoa</taxon>
        <taxon>Chordata</taxon>
        <taxon>Craniata</taxon>
        <taxon>Vertebrata</taxon>
        <taxon>Euteleostomi</taxon>
        <taxon>Actinopterygii</taxon>
        <taxon>Neopterygii</taxon>
        <taxon>Teleostei</taxon>
        <taxon>Neoteleostei</taxon>
        <taxon>Acanthomorphata</taxon>
        <taxon>Eupercaria</taxon>
        <taxon>Perciformes</taxon>
        <taxon>Notothenioidei</taxon>
        <taxon>Eleginopidae</taxon>
        <taxon>Eleginops</taxon>
    </lineage>
</organism>
<evidence type="ECO:0000313" key="3">
    <source>
        <dbReference type="Proteomes" id="UP001346869"/>
    </source>
</evidence>
<protein>
    <submittedName>
        <fullName evidence="2">Uncharacterized protein</fullName>
    </submittedName>
</protein>
<gene>
    <name evidence="2" type="ORF">PBY51_019318</name>
</gene>
<dbReference type="Proteomes" id="UP001346869">
    <property type="component" value="Unassembled WGS sequence"/>
</dbReference>
<accession>A0AAN7Y691</accession>
<dbReference type="AlphaFoldDB" id="A0AAN7Y691"/>
<dbReference type="EMBL" id="JAUZQC010000003">
    <property type="protein sequence ID" value="KAK5874370.1"/>
    <property type="molecule type" value="Genomic_DNA"/>
</dbReference>
<evidence type="ECO:0000256" key="1">
    <source>
        <dbReference type="SAM" id="MobiDB-lite"/>
    </source>
</evidence>